<keyword evidence="8" id="KW-0449">Lipoprotein</keyword>
<sequence>TGNAGRMDPLSITTACVGLLATVTKTALAVTNFTRDCREARSDLTSITGELSQLNLVLELLRDETAVTDDRIMPESLQIHILSTINSCSSAVSKINTILDKHTGKTGMLRWATFGKNEVAGLRTSLEAYRGSLSLVLELVSVSLSKAIRNDTTAIRTDVYDIKQDTSQISQIMDELVRLRAIVASGGIPSASSGQNFILQQYLDGLTSYAESVCNDVVWETDSSVRAGSRASSRASLRIASSVPVLQVDRNIDASSQDATISDIVYENEEGVAILEPTRSATADGESSMSEDSKSPEEHYPRSLRNRDNSSTTPSGSHIQILQSKPSISTPHLDKLPDGESHISSQGETGCELPEIKPILATPQLEKLLIDMNTFSSQASYNNESKTAPQITNFPQQSDRLSTEDDSEDVLVSNDRASLGPQRNCVTPTDEGTGTSQTTPQVKKKMVIVGDTYCGKTALYMFFLYGTFTLYARPTMFDNYAADIEIDGKTVELALWDTAGNENCDRLRPLSYPDTDIIMICFNIDSLDSLDNVIEKWIHEVKHFLPNVPRLFVGLKKDLRDDPETVADLNKISQRPVSWEEARAFGYFECSAKTGEGVNEVFEAVVRQTLVETKKVPKGLRNLFKRLSSSFWNNPSQKTSQFLLLPVAAQKPMVNPNKSGKATSGTSVARDFNNALQGTLAFEAMRFTANYARIAQAELRTCDYDELMSGVDKAAKLLPDSFDPNSEEWPEDAEEVNQRMEELLKDCDKLAGGFKKFVENARAAGMAVKRQQ</sequence>
<feature type="region of interest" description="Disordered" evidence="10">
    <location>
        <begin position="380"/>
        <end position="438"/>
    </location>
</feature>
<dbReference type="SUPFAM" id="SSF52540">
    <property type="entry name" value="P-loop containing nucleoside triphosphate hydrolases"/>
    <property type="match status" value="1"/>
</dbReference>
<dbReference type="Proteomes" id="UP000782241">
    <property type="component" value="Unassembled WGS sequence"/>
</dbReference>
<keyword evidence="3" id="KW-1003">Cell membrane</keyword>
<dbReference type="InterPro" id="IPR003578">
    <property type="entry name" value="Small_GTPase_Rho"/>
</dbReference>
<evidence type="ECO:0000256" key="4">
    <source>
        <dbReference type="ARBA" id="ARBA00022481"/>
    </source>
</evidence>
<evidence type="ECO:0000256" key="8">
    <source>
        <dbReference type="ARBA" id="ARBA00023288"/>
    </source>
</evidence>
<dbReference type="InterPro" id="IPR005225">
    <property type="entry name" value="Small_GTP-bd"/>
</dbReference>
<dbReference type="SMART" id="SM00175">
    <property type="entry name" value="RAB"/>
    <property type="match status" value="1"/>
</dbReference>
<gene>
    <name evidence="12" type="ORF">KAF25_008700</name>
</gene>
<dbReference type="FunFam" id="3.40.50.300:FF:000983">
    <property type="entry name" value="Rho family GTPase"/>
    <property type="match status" value="1"/>
</dbReference>
<dbReference type="GO" id="GO:0003924">
    <property type="term" value="F:GTPase activity"/>
    <property type="evidence" value="ECO:0007669"/>
    <property type="project" value="InterPro"/>
</dbReference>
<keyword evidence="7" id="KW-0472">Membrane</keyword>
<evidence type="ECO:0000256" key="1">
    <source>
        <dbReference type="ARBA" id="ARBA00004342"/>
    </source>
</evidence>
<feature type="compositionally biased region" description="Basic and acidic residues" evidence="10">
    <location>
        <begin position="291"/>
        <end position="308"/>
    </location>
</feature>
<evidence type="ECO:0000313" key="13">
    <source>
        <dbReference type="Proteomes" id="UP000782241"/>
    </source>
</evidence>
<evidence type="ECO:0000256" key="9">
    <source>
        <dbReference type="ARBA" id="ARBA00023289"/>
    </source>
</evidence>
<evidence type="ECO:0000256" key="10">
    <source>
        <dbReference type="SAM" id="MobiDB-lite"/>
    </source>
</evidence>
<dbReference type="AlphaFoldDB" id="A0A9P7KZW6"/>
<reference evidence="12" key="1">
    <citation type="submission" date="2021-04" db="EMBL/GenBank/DDBJ databases">
        <title>Draft genome of Fusarium avenaceum strain F156N33, isolated from an atmospheric sample in Virginia.</title>
        <authorList>
            <person name="Yang S."/>
            <person name="Vinatzer B.A."/>
            <person name="Coleman J."/>
        </authorList>
    </citation>
    <scope>NUCLEOTIDE SEQUENCE</scope>
    <source>
        <strain evidence="12">F156N33</strain>
    </source>
</reference>
<evidence type="ECO:0000313" key="12">
    <source>
        <dbReference type="EMBL" id="KAG5664966.1"/>
    </source>
</evidence>
<dbReference type="EMBL" id="JAGPUO010000002">
    <property type="protein sequence ID" value="KAG5664966.1"/>
    <property type="molecule type" value="Genomic_DNA"/>
</dbReference>
<organism evidence="12 13">
    <name type="scientific">Fusarium avenaceum</name>
    <dbReference type="NCBI Taxonomy" id="40199"/>
    <lineage>
        <taxon>Eukaryota</taxon>
        <taxon>Fungi</taxon>
        <taxon>Dikarya</taxon>
        <taxon>Ascomycota</taxon>
        <taxon>Pezizomycotina</taxon>
        <taxon>Sordariomycetes</taxon>
        <taxon>Hypocreomycetidae</taxon>
        <taxon>Hypocreales</taxon>
        <taxon>Nectriaceae</taxon>
        <taxon>Fusarium</taxon>
        <taxon>Fusarium tricinctum species complex</taxon>
    </lineage>
</organism>
<feature type="compositionally biased region" description="Polar residues" evidence="10">
    <location>
        <begin position="279"/>
        <end position="290"/>
    </location>
</feature>
<dbReference type="Pfam" id="PF00071">
    <property type="entry name" value="Ras"/>
    <property type="match status" value="1"/>
</dbReference>
<comment type="caution">
    <text evidence="12">The sequence shown here is derived from an EMBL/GenBank/DDBJ whole genome shotgun (WGS) entry which is preliminary data.</text>
</comment>
<dbReference type="PROSITE" id="PS51420">
    <property type="entry name" value="RHO"/>
    <property type="match status" value="1"/>
</dbReference>
<feature type="compositionally biased region" description="Polar residues" evidence="10">
    <location>
        <begin position="424"/>
        <end position="438"/>
    </location>
</feature>
<feature type="compositionally biased region" description="Basic and acidic residues" evidence="10">
    <location>
        <begin position="332"/>
        <end position="341"/>
    </location>
</feature>
<feature type="non-terminal residue" evidence="12">
    <location>
        <position position="1"/>
    </location>
</feature>
<evidence type="ECO:0000256" key="7">
    <source>
        <dbReference type="ARBA" id="ARBA00023136"/>
    </source>
</evidence>
<accession>A0A9P7KZW6</accession>
<keyword evidence="4" id="KW-0488">Methylation</keyword>
<protein>
    <recommendedName>
        <fullName evidence="11">Azaphilone pigments biosynthesis cluster protein L N-terminal domain-containing protein</fullName>
    </recommendedName>
</protein>
<dbReference type="InterPro" id="IPR001806">
    <property type="entry name" value="Small_GTPase"/>
</dbReference>
<evidence type="ECO:0000256" key="3">
    <source>
        <dbReference type="ARBA" id="ARBA00022475"/>
    </source>
</evidence>
<keyword evidence="13" id="KW-1185">Reference proteome</keyword>
<dbReference type="PROSITE" id="PS51419">
    <property type="entry name" value="RAB"/>
    <property type="match status" value="1"/>
</dbReference>
<dbReference type="GO" id="GO:0007264">
    <property type="term" value="P:small GTPase-mediated signal transduction"/>
    <property type="evidence" value="ECO:0007669"/>
    <property type="project" value="InterPro"/>
</dbReference>
<comment type="similarity">
    <text evidence="2">Belongs to the small GTPase superfamily. Rho family.</text>
</comment>
<evidence type="ECO:0000256" key="2">
    <source>
        <dbReference type="ARBA" id="ARBA00010142"/>
    </source>
</evidence>
<feature type="compositionally biased region" description="Polar residues" evidence="10">
    <location>
        <begin position="309"/>
        <end position="330"/>
    </location>
</feature>
<dbReference type="NCBIfam" id="TIGR00231">
    <property type="entry name" value="small_GTP"/>
    <property type="match status" value="1"/>
</dbReference>
<proteinExistence type="inferred from homology"/>
<keyword evidence="5" id="KW-0547">Nucleotide-binding</keyword>
<evidence type="ECO:0000256" key="5">
    <source>
        <dbReference type="ARBA" id="ARBA00022741"/>
    </source>
</evidence>
<evidence type="ECO:0000259" key="11">
    <source>
        <dbReference type="Pfam" id="PF17111"/>
    </source>
</evidence>
<dbReference type="GO" id="GO:0005525">
    <property type="term" value="F:GTP binding"/>
    <property type="evidence" value="ECO:0007669"/>
    <property type="project" value="UniProtKB-KW"/>
</dbReference>
<evidence type="ECO:0000256" key="6">
    <source>
        <dbReference type="ARBA" id="ARBA00023134"/>
    </source>
</evidence>
<feature type="region of interest" description="Disordered" evidence="10">
    <location>
        <begin position="272"/>
        <end position="351"/>
    </location>
</feature>
<keyword evidence="9" id="KW-0636">Prenylation</keyword>
<dbReference type="PRINTS" id="PR00449">
    <property type="entry name" value="RASTRNSFRMNG"/>
</dbReference>
<dbReference type="PANTHER" id="PTHR24072">
    <property type="entry name" value="RHO FAMILY GTPASE"/>
    <property type="match status" value="1"/>
</dbReference>
<keyword evidence="6" id="KW-0342">GTP-binding</keyword>
<comment type="subcellular location">
    <subcellularLocation>
        <location evidence="1">Cell membrane</location>
        <topology evidence="1">Lipid-anchor</topology>
        <orientation evidence="1">Cytoplasmic side</orientation>
    </subcellularLocation>
</comment>
<dbReference type="SMART" id="SM00173">
    <property type="entry name" value="RAS"/>
    <property type="match status" value="1"/>
</dbReference>
<dbReference type="Gene3D" id="3.40.50.300">
    <property type="entry name" value="P-loop containing nucleotide triphosphate hydrolases"/>
    <property type="match status" value="1"/>
</dbReference>
<name>A0A9P7KZW6_9HYPO</name>
<dbReference type="SMART" id="SM00174">
    <property type="entry name" value="RHO"/>
    <property type="match status" value="1"/>
</dbReference>
<feature type="domain" description="Azaphilone pigments biosynthesis cluster protein L N-terminal" evidence="11">
    <location>
        <begin position="7"/>
        <end position="177"/>
    </location>
</feature>
<dbReference type="GO" id="GO:0005886">
    <property type="term" value="C:plasma membrane"/>
    <property type="evidence" value="ECO:0007669"/>
    <property type="project" value="UniProtKB-SubCell"/>
</dbReference>
<dbReference type="InterPro" id="IPR031348">
    <property type="entry name" value="PigL_N"/>
</dbReference>
<feature type="compositionally biased region" description="Polar residues" evidence="10">
    <location>
        <begin position="380"/>
        <end position="400"/>
    </location>
</feature>
<dbReference type="Pfam" id="PF17111">
    <property type="entry name" value="PigL_N"/>
    <property type="match status" value="1"/>
</dbReference>
<dbReference type="PROSITE" id="PS51421">
    <property type="entry name" value="RAS"/>
    <property type="match status" value="1"/>
</dbReference>
<dbReference type="InterPro" id="IPR027417">
    <property type="entry name" value="P-loop_NTPase"/>
</dbReference>